<dbReference type="InterPro" id="IPR001736">
    <property type="entry name" value="PLipase_D/transphosphatidylase"/>
</dbReference>
<dbReference type="Proteomes" id="UP000537775">
    <property type="component" value="Unassembled WGS sequence"/>
</dbReference>
<gene>
    <name evidence="2" type="ORF">HD594_000310</name>
</gene>
<organism evidence="2 3">
    <name type="scientific">Microbacterium thalassium</name>
    <dbReference type="NCBI Taxonomy" id="362649"/>
    <lineage>
        <taxon>Bacteria</taxon>
        <taxon>Bacillati</taxon>
        <taxon>Actinomycetota</taxon>
        <taxon>Actinomycetes</taxon>
        <taxon>Micrococcales</taxon>
        <taxon>Microbacteriaceae</taxon>
        <taxon>Microbacterium</taxon>
    </lineage>
</organism>
<dbReference type="PROSITE" id="PS50035">
    <property type="entry name" value="PLD"/>
    <property type="match status" value="1"/>
</dbReference>
<dbReference type="GO" id="GO:0006793">
    <property type="term" value="P:phosphorus metabolic process"/>
    <property type="evidence" value="ECO:0007669"/>
    <property type="project" value="UniProtKB-ARBA"/>
</dbReference>
<dbReference type="AlphaFoldDB" id="A0A7X0FM22"/>
<dbReference type="EMBL" id="JACHML010000001">
    <property type="protein sequence ID" value="MBB6389997.1"/>
    <property type="molecule type" value="Genomic_DNA"/>
</dbReference>
<comment type="caution">
    <text evidence="2">The sequence shown here is derived from an EMBL/GenBank/DDBJ whole genome shotgun (WGS) entry which is preliminary data.</text>
</comment>
<dbReference type="CDD" id="cd00138">
    <property type="entry name" value="PLDc_SF"/>
    <property type="match status" value="1"/>
</dbReference>
<proteinExistence type="predicted"/>
<reference evidence="2 3" key="1">
    <citation type="submission" date="2020-08" db="EMBL/GenBank/DDBJ databases">
        <title>Sequencing the genomes of 1000 actinobacteria strains.</title>
        <authorList>
            <person name="Klenk H.-P."/>
        </authorList>
    </citation>
    <scope>NUCLEOTIDE SEQUENCE [LARGE SCALE GENOMIC DNA]</scope>
    <source>
        <strain evidence="2 3">DSM 12511</strain>
    </source>
</reference>
<protein>
    <recommendedName>
        <fullName evidence="1">PLD phosphodiesterase domain-containing protein</fullName>
    </recommendedName>
</protein>
<feature type="domain" description="PLD phosphodiesterase" evidence="1">
    <location>
        <begin position="58"/>
        <end position="85"/>
    </location>
</feature>
<evidence type="ECO:0000313" key="3">
    <source>
        <dbReference type="Proteomes" id="UP000537775"/>
    </source>
</evidence>
<dbReference type="GO" id="GO:0003824">
    <property type="term" value="F:catalytic activity"/>
    <property type="evidence" value="ECO:0007669"/>
    <property type="project" value="InterPro"/>
</dbReference>
<evidence type="ECO:0000259" key="1">
    <source>
        <dbReference type="PROSITE" id="PS50035"/>
    </source>
</evidence>
<dbReference type="InterPro" id="IPR025202">
    <property type="entry name" value="PLD-like_dom"/>
</dbReference>
<dbReference type="Pfam" id="PF13091">
    <property type="entry name" value="PLDc_2"/>
    <property type="match status" value="1"/>
</dbReference>
<dbReference type="Gene3D" id="3.30.870.10">
    <property type="entry name" value="Endonuclease Chain A"/>
    <property type="match status" value="1"/>
</dbReference>
<dbReference type="SUPFAM" id="SSF56024">
    <property type="entry name" value="Phospholipase D/nuclease"/>
    <property type="match status" value="1"/>
</dbReference>
<keyword evidence="3" id="KW-1185">Reference proteome</keyword>
<sequence>MFTPYFDRMLARLLGNATLDASRLSVVTDLSPDTGALNYRGQLIGARLLLRRGVEVRSLPRLHAKVLVCDGAQVTVGSQNFTTYGRGSKETTAVIADDVTGTDFTSTLDEWYVASTPVSLEFVEHLLSELVDQTAAVVEAQLRLAEAFDEQWIAYLDRLEEERREREAALARRPMALQLARAVRRSAERQARSSVWARLSLAGEYDNYETLKANPDSTLTRWATRNPRGDTSLTTLRRLHFYPIVLNPSGRMAFGRVAQTRITYVRSSVKWTRPREIFGGRYNLTVRFPEEGLEAANIQMTLTVSGQVECASLELRLRFDGLALALASASIDGASRTGAYFGRYRQSQIETLEALVSQLEEPDTLGELFRSAFGSFTYSELGVGNRNADDYFPHGWVRIALIDYSDCPVLVVTPHRS</sequence>
<accession>A0A7X0FM22</accession>
<evidence type="ECO:0000313" key="2">
    <source>
        <dbReference type="EMBL" id="MBB6389997.1"/>
    </source>
</evidence>
<name>A0A7X0FM22_9MICO</name>